<proteinExistence type="predicted"/>
<dbReference type="GO" id="GO:0016709">
    <property type="term" value="F:oxidoreductase activity, acting on paired donors, with incorporation or reduction of molecular oxygen, NAD(P)H as one donor, and incorporation of one atom of oxygen"/>
    <property type="evidence" value="ECO:0007669"/>
    <property type="project" value="InterPro"/>
</dbReference>
<comment type="caution">
    <text evidence="3">The sequence shown here is derived from an EMBL/GenBank/DDBJ whole genome shotgun (WGS) entry which is preliminary data.</text>
</comment>
<dbReference type="RefSeq" id="WP_109908167.1">
    <property type="nucleotide sequence ID" value="NZ_QGLE01000025.1"/>
</dbReference>
<dbReference type="Proteomes" id="UP000245461">
    <property type="component" value="Unassembled WGS sequence"/>
</dbReference>
<protein>
    <submittedName>
        <fullName evidence="3">Phenol hydroxylase</fullName>
    </submittedName>
</protein>
<dbReference type="OrthoDB" id="9806768at2"/>
<dbReference type="PIRSF" id="PIRSF000040">
    <property type="entry name" value="MMOH_comp"/>
    <property type="match status" value="1"/>
</dbReference>
<evidence type="ECO:0000313" key="3">
    <source>
        <dbReference type="EMBL" id="PWR17509.1"/>
    </source>
</evidence>
<gene>
    <name evidence="3" type="ORF">DKG74_21130</name>
</gene>
<dbReference type="AlphaFoldDB" id="A0A317DS59"/>
<keyword evidence="2" id="KW-0503">Monooxygenase</keyword>
<sequence length="332" mass="37086">MTIEIKTNVIQPRRQTYGNVARRLGADKPASRYDESMFDLQATGVFHYRPTWAPEYELFDARRTAIVLADWHVLRDPRQYYYGTYTIARSRMMEAAEKSFSFAEKRQALTGIDADWTGKIHSYLLPLRHYEWGANMNNSQITDIGFGSAITEAAMFATMDRLGIAQLISRVGLILDGGTGTSLLAAKDAWMASPAWQPLRHAVEDMLVMPDWFELFVAQNLVFDGFIYPLVYRQFDQAGMAHGGAALSPLTEFMADWFEEISRWVDGVITAAGKESEANRDLLSGWTKAWTARAVEAVTPLAESVLGDGAAEAVAEIASQLGQRVRRLGLQA</sequence>
<dbReference type="InterPro" id="IPR012078">
    <property type="entry name" value="MP_mOase_hydro"/>
</dbReference>
<evidence type="ECO:0000256" key="1">
    <source>
        <dbReference type="ARBA" id="ARBA00023002"/>
    </source>
</evidence>
<dbReference type="Pfam" id="PF02332">
    <property type="entry name" value="Phenol_Hydrox"/>
    <property type="match status" value="1"/>
</dbReference>
<keyword evidence="1" id="KW-0560">Oxidoreductase</keyword>
<organism evidence="3 4">
    <name type="scientific">Zavarzinia aquatilis</name>
    <dbReference type="NCBI Taxonomy" id="2211142"/>
    <lineage>
        <taxon>Bacteria</taxon>
        <taxon>Pseudomonadati</taxon>
        <taxon>Pseudomonadota</taxon>
        <taxon>Alphaproteobacteria</taxon>
        <taxon>Rhodospirillales</taxon>
        <taxon>Zavarziniaceae</taxon>
        <taxon>Zavarzinia</taxon>
    </lineage>
</organism>
<evidence type="ECO:0000256" key="2">
    <source>
        <dbReference type="ARBA" id="ARBA00023033"/>
    </source>
</evidence>
<reference evidence="3 4" key="1">
    <citation type="submission" date="2018-05" db="EMBL/GenBank/DDBJ databases">
        <title>Zavarzinia sp. HR-AS.</title>
        <authorList>
            <person name="Lee Y."/>
            <person name="Jeon C.O."/>
        </authorList>
    </citation>
    <scope>NUCLEOTIDE SEQUENCE [LARGE SCALE GENOMIC DNA]</scope>
    <source>
        <strain evidence="3 4">HR-AS</strain>
    </source>
</reference>
<dbReference type="InterPro" id="IPR012348">
    <property type="entry name" value="RNR-like"/>
</dbReference>
<accession>A0A317DS59</accession>
<dbReference type="InterPro" id="IPR009078">
    <property type="entry name" value="Ferritin-like_SF"/>
</dbReference>
<keyword evidence="4" id="KW-1185">Reference proteome</keyword>
<dbReference type="EMBL" id="QGLE01000025">
    <property type="protein sequence ID" value="PWR17509.1"/>
    <property type="molecule type" value="Genomic_DNA"/>
</dbReference>
<dbReference type="InterPro" id="IPR003430">
    <property type="entry name" value="Phenol_Hydrox"/>
</dbReference>
<name>A0A317DS59_9PROT</name>
<dbReference type="CDD" id="cd01058">
    <property type="entry name" value="AAMH_B"/>
    <property type="match status" value="1"/>
</dbReference>
<evidence type="ECO:0000313" key="4">
    <source>
        <dbReference type="Proteomes" id="UP000245461"/>
    </source>
</evidence>
<dbReference type="SUPFAM" id="SSF47240">
    <property type="entry name" value="Ferritin-like"/>
    <property type="match status" value="1"/>
</dbReference>
<dbReference type="Gene3D" id="1.10.620.20">
    <property type="entry name" value="Ribonucleotide Reductase, subunit A"/>
    <property type="match status" value="1"/>
</dbReference>